<keyword evidence="7 8" id="KW-0349">Heme</keyword>
<keyword evidence="6 7" id="KW-0408">Iron</keyword>
<keyword evidence="10" id="KW-1185">Reference proteome</keyword>
<evidence type="ECO:0000256" key="6">
    <source>
        <dbReference type="ARBA" id="ARBA00023004"/>
    </source>
</evidence>
<dbReference type="Pfam" id="PF00067">
    <property type="entry name" value="p450"/>
    <property type="match status" value="1"/>
</dbReference>
<accession>A0A830BTX0</accession>
<dbReference type="PRINTS" id="PR00463">
    <property type="entry name" value="EP450I"/>
</dbReference>
<dbReference type="PROSITE" id="PS00086">
    <property type="entry name" value="CYTOCHROME_P450"/>
    <property type="match status" value="1"/>
</dbReference>
<evidence type="ECO:0000313" key="9">
    <source>
        <dbReference type="EMBL" id="GFP87423.1"/>
    </source>
</evidence>
<organism evidence="9 10">
    <name type="scientific">Phtheirospermum japonicum</name>
    <dbReference type="NCBI Taxonomy" id="374723"/>
    <lineage>
        <taxon>Eukaryota</taxon>
        <taxon>Viridiplantae</taxon>
        <taxon>Streptophyta</taxon>
        <taxon>Embryophyta</taxon>
        <taxon>Tracheophyta</taxon>
        <taxon>Spermatophyta</taxon>
        <taxon>Magnoliopsida</taxon>
        <taxon>eudicotyledons</taxon>
        <taxon>Gunneridae</taxon>
        <taxon>Pentapetalae</taxon>
        <taxon>asterids</taxon>
        <taxon>lamiids</taxon>
        <taxon>Lamiales</taxon>
        <taxon>Orobanchaceae</taxon>
        <taxon>Orobanchaceae incertae sedis</taxon>
        <taxon>Phtheirospermum</taxon>
    </lineage>
</organism>
<dbReference type="GO" id="GO:0020037">
    <property type="term" value="F:heme binding"/>
    <property type="evidence" value="ECO:0007669"/>
    <property type="project" value="InterPro"/>
</dbReference>
<keyword evidence="4" id="KW-1133">Transmembrane helix</keyword>
<dbReference type="InterPro" id="IPR017972">
    <property type="entry name" value="Cyt_P450_CS"/>
</dbReference>
<dbReference type="SUPFAM" id="SSF48264">
    <property type="entry name" value="Cytochrome P450"/>
    <property type="match status" value="1"/>
</dbReference>
<evidence type="ECO:0000256" key="4">
    <source>
        <dbReference type="ARBA" id="ARBA00022989"/>
    </source>
</evidence>
<dbReference type="AlphaFoldDB" id="A0A830BTX0"/>
<dbReference type="GO" id="GO:0016705">
    <property type="term" value="F:oxidoreductase activity, acting on paired donors, with incorporation or reduction of molecular oxygen"/>
    <property type="evidence" value="ECO:0007669"/>
    <property type="project" value="InterPro"/>
</dbReference>
<dbReference type="OrthoDB" id="3945418at2759"/>
<keyword evidence="3 7" id="KW-0479">Metal-binding</keyword>
<dbReference type="PANTHER" id="PTHR24286">
    <property type="entry name" value="CYTOCHROME P450 26"/>
    <property type="match status" value="1"/>
</dbReference>
<keyword evidence="2" id="KW-0812">Transmembrane</keyword>
<dbReference type="Proteomes" id="UP000653305">
    <property type="component" value="Unassembled WGS sequence"/>
</dbReference>
<evidence type="ECO:0000256" key="8">
    <source>
        <dbReference type="RuleBase" id="RU000461"/>
    </source>
</evidence>
<comment type="similarity">
    <text evidence="8">Belongs to the cytochrome P450 family.</text>
</comment>
<dbReference type="InterPro" id="IPR002401">
    <property type="entry name" value="Cyt_P450_E_grp-I"/>
</dbReference>
<evidence type="ECO:0000313" key="10">
    <source>
        <dbReference type="Proteomes" id="UP000653305"/>
    </source>
</evidence>
<evidence type="ECO:0000256" key="2">
    <source>
        <dbReference type="ARBA" id="ARBA00022692"/>
    </source>
</evidence>
<evidence type="ECO:0000256" key="7">
    <source>
        <dbReference type="PIRSR" id="PIRSR602401-1"/>
    </source>
</evidence>
<evidence type="ECO:0000256" key="3">
    <source>
        <dbReference type="ARBA" id="ARBA00022723"/>
    </source>
</evidence>
<dbReference type="GO" id="GO:0004497">
    <property type="term" value="F:monooxygenase activity"/>
    <property type="evidence" value="ECO:0007669"/>
    <property type="project" value="UniProtKB-KW"/>
</dbReference>
<keyword evidence="8" id="KW-0503">Monooxygenase</keyword>
<dbReference type="EMBL" id="BMAC01000143">
    <property type="protein sequence ID" value="GFP87423.1"/>
    <property type="molecule type" value="Genomic_DNA"/>
</dbReference>
<reference evidence="9" key="1">
    <citation type="submission" date="2020-07" db="EMBL/GenBank/DDBJ databases">
        <title>Ethylene signaling mediates host invasion by parasitic plants.</title>
        <authorList>
            <person name="Yoshida S."/>
        </authorList>
    </citation>
    <scope>NUCLEOTIDE SEQUENCE</scope>
    <source>
        <strain evidence="9">Okayama</strain>
    </source>
</reference>
<comment type="subcellular location">
    <subcellularLocation>
        <location evidence="1">Membrane</location>
        <topology evidence="1">Single-pass membrane protein</topology>
    </subcellularLocation>
</comment>
<proteinExistence type="inferred from homology"/>
<dbReference type="PANTHER" id="PTHR24286:SF209">
    <property type="entry name" value="BETA-AMYRIN 28-OXIDASE-LIKE"/>
    <property type="match status" value="1"/>
</dbReference>
<dbReference type="Gene3D" id="1.10.630.10">
    <property type="entry name" value="Cytochrome P450"/>
    <property type="match status" value="1"/>
</dbReference>
<evidence type="ECO:0000256" key="5">
    <source>
        <dbReference type="ARBA" id="ARBA00023002"/>
    </source>
</evidence>
<evidence type="ECO:0000256" key="1">
    <source>
        <dbReference type="ARBA" id="ARBA00004167"/>
    </source>
</evidence>
<name>A0A830BTX0_9LAMI</name>
<keyword evidence="5 8" id="KW-0560">Oxidoreductase</keyword>
<feature type="binding site" description="axial binding residue" evidence="7">
    <location>
        <position position="249"/>
    </location>
    <ligand>
        <name>heme</name>
        <dbReference type="ChEBI" id="CHEBI:30413"/>
    </ligand>
    <ligandPart>
        <name>Fe</name>
        <dbReference type="ChEBI" id="CHEBI:18248"/>
    </ligandPart>
</feature>
<dbReference type="GO" id="GO:0016125">
    <property type="term" value="P:sterol metabolic process"/>
    <property type="evidence" value="ECO:0007669"/>
    <property type="project" value="TreeGrafter"/>
</dbReference>
<dbReference type="GO" id="GO:0005506">
    <property type="term" value="F:iron ion binding"/>
    <property type="evidence" value="ECO:0007669"/>
    <property type="project" value="InterPro"/>
</dbReference>
<comment type="caution">
    <text evidence="9">The sequence shown here is derived from an EMBL/GenBank/DDBJ whole genome shotgun (WGS) entry which is preliminary data.</text>
</comment>
<dbReference type="InterPro" id="IPR036396">
    <property type="entry name" value="Cyt_P450_sf"/>
</dbReference>
<sequence length="304" mass="34975">MFAFEVACRSFMSVEEPSQIKKLEALFSVFLRGLFVIPLNFPGTEFYNAKKATTVIKKELGRIVRQRREALEQKIASPSQDLLSHLLVTPDENGEFMSEPIIVNNILMLLFAEHDTSTCAITMLIKVLAEHPHMYETVLREQNEIASSKEPGEFLEWEDIQKMRYSWNVVSETLRLWPPAAGGFREALVDMNYGGYTIPKGWKFYWSTQVTHMDSSLFLDETKFDPSRYDGEGHIPYSHVSFGGGPRMCPGKEFAQLEILTFLHNLIRRFKWSLLIPGERILCDPVIKPEKGLPIRFHPHKTYG</sequence>
<dbReference type="PRINTS" id="PR00385">
    <property type="entry name" value="P450"/>
</dbReference>
<comment type="cofactor">
    <cofactor evidence="7">
        <name>heme</name>
        <dbReference type="ChEBI" id="CHEBI:30413"/>
    </cofactor>
</comment>
<keyword evidence="4" id="KW-0472">Membrane</keyword>
<gene>
    <name evidence="9" type="ORF">PHJA_000886000</name>
</gene>
<dbReference type="InterPro" id="IPR001128">
    <property type="entry name" value="Cyt_P450"/>
</dbReference>
<dbReference type="GO" id="GO:0016020">
    <property type="term" value="C:membrane"/>
    <property type="evidence" value="ECO:0007669"/>
    <property type="project" value="UniProtKB-SubCell"/>
</dbReference>
<protein>
    <submittedName>
        <fullName evidence="9">Beta-amyrin 28-oxidase</fullName>
    </submittedName>
</protein>